<dbReference type="GeneID" id="73328309"/>
<accession>A0AA37LFE8</accession>
<protein>
    <submittedName>
        <fullName evidence="1">Uncharacterized protein</fullName>
    </submittedName>
</protein>
<organism evidence="1 2">
    <name type="scientific">Colletotrichum spaethianum</name>
    <dbReference type="NCBI Taxonomy" id="700344"/>
    <lineage>
        <taxon>Eukaryota</taxon>
        <taxon>Fungi</taxon>
        <taxon>Dikarya</taxon>
        <taxon>Ascomycota</taxon>
        <taxon>Pezizomycotina</taxon>
        <taxon>Sordariomycetes</taxon>
        <taxon>Hypocreomycetidae</taxon>
        <taxon>Glomerellales</taxon>
        <taxon>Glomerellaceae</taxon>
        <taxon>Colletotrichum</taxon>
        <taxon>Colletotrichum spaethianum species complex</taxon>
    </lineage>
</organism>
<reference evidence="1 2" key="1">
    <citation type="submission" date="2022-03" db="EMBL/GenBank/DDBJ databases">
        <title>Genome data of Colletotrichum spp.</title>
        <authorList>
            <person name="Utami Y.D."/>
            <person name="Hiruma K."/>
        </authorList>
    </citation>
    <scope>NUCLEOTIDE SEQUENCE [LARGE SCALE GENOMIC DNA]</scope>
    <source>
        <strain evidence="1 2">MAFF 239500</strain>
    </source>
</reference>
<proteinExistence type="predicted"/>
<evidence type="ECO:0000313" key="2">
    <source>
        <dbReference type="Proteomes" id="UP001055115"/>
    </source>
</evidence>
<keyword evidence="2" id="KW-1185">Reference proteome</keyword>
<sequence length="61" mass="6777">MKRAMVGGANSQADGQVKVGPARMLGRFPDGVNRDEKLSMVVLFDGTQCALRRFRQQSHEQ</sequence>
<dbReference type="EMBL" id="BQXU01000019">
    <property type="protein sequence ID" value="GKT47326.1"/>
    <property type="molecule type" value="Genomic_DNA"/>
</dbReference>
<name>A0AA37LFE8_9PEZI</name>
<dbReference type="AlphaFoldDB" id="A0AA37LFE8"/>
<dbReference type="Proteomes" id="UP001055115">
    <property type="component" value="Unassembled WGS sequence"/>
</dbReference>
<evidence type="ECO:0000313" key="1">
    <source>
        <dbReference type="EMBL" id="GKT47326.1"/>
    </source>
</evidence>
<dbReference type="RefSeq" id="XP_049129676.1">
    <property type="nucleotide sequence ID" value="XM_049273719.1"/>
</dbReference>
<comment type="caution">
    <text evidence="1">The sequence shown here is derived from an EMBL/GenBank/DDBJ whole genome shotgun (WGS) entry which is preliminary data.</text>
</comment>
<gene>
    <name evidence="1" type="ORF">ColSpa_07507</name>
</gene>